<dbReference type="AlphaFoldDB" id="A0AAJ0UHM5"/>
<dbReference type="SUPFAM" id="SSF82171">
    <property type="entry name" value="DPP6 N-terminal domain-like"/>
    <property type="match status" value="1"/>
</dbReference>
<dbReference type="InterPro" id="IPR011047">
    <property type="entry name" value="Quinoprotein_ADH-like_sf"/>
</dbReference>
<dbReference type="Pfam" id="PF13180">
    <property type="entry name" value="PDZ_2"/>
    <property type="match status" value="1"/>
</dbReference>
<evidence type="ECO:0000256" key="1">
    <source>
        <dbReference type="PROSITE-ProRule" id="PRU00221"/>
    </source>
</evidence>
<dbReference type="InterPro" id="IPR036366">
    <property type="entry name" value="PGBDSf"/>
</dbReference>
<dbReference type="InterPro" id="IPR001478">
    <property type="entry name" value="PDZ"/>
</dbReference>
<keyword evidence="1" id="KW-0853">WD repeat</keyword>
<feature type="region of interest" description="Disordered" evidence="2">
    <location>
        <begin position="822"/>
        <end position="842"/>
    </location>
</feature>
<dbReference type="SMART" id="SM00228">
    <property type="entry name" value="PDZ"/>
    <property type="match status" value="1"/>
</dbReference>
<evidence type="ECO:0000259" key="3">
    <source>
        <dbReference type="SMART" id="SM00228"/>
    </source>
</evidence>
<evidence type="ECO:0000313" key="4">
    <source>
        <dbReference type="EMBL" id="MBK5931653.1"/>
    </source>
</evidence>
<keyword evidence="5" id="KW-1185">Reference proteome</keyword>
<dbReference type="InterPro" id="IPR002477">
    <property type="entry name" value="Peptidoglycan-bd-like"/>
</dbReference>
<dbReference type="SUPFAM" id="SSF50998">
    <property type="entry name" value="Quinoprotein alcohol dehydrogenase-like"/>
    <property type="match status" value="1"/>
</dbReference>
<dbReference type="InterPro" id="IPR001680">
    <property type="entry name" value="WD40_rpt"/>
</dbReference>
<dbReference type="InterPro" id="IPR036034">
    <property type="entry name" value="PDZ_sf"/>
</dbReference>
<dbReference type="InterPro" id="IPR011600">
    <property type="entry name" value="Pept_C14_caspase"/>
</dbReference>
<evidence type="ECO:0000256" key="2">
    <source>
        <dbReference type="SAM" id="MobiDB-lite"/>
    </source>
</evidence>
<dbReference type="InterPro" id="IPR015943">
    <property type="entry name" value="WD40/YVTN_repeat-like_dom_sf"/>
</dbReference>
<dbReference type="SUPFAM" id="SSF50156">
    <property type="entry name" value="PDZ domain-like"/>
    <property type="match status" value="1"/>
</dbReference>
<dbReference type="Pfam" id="PF01471">
    <property type="entry name" value="PG_binding_1"/>
    <property type="match status" value="1"/>
</dbReference>
<dbReference type="Pfam" id="PF00656">
    <property type="entry name" value="Peptidase_C14"/>
    <property type="match status" value="1"/>
</dbReference>
<dbReference type="Pfam" id="PF00400">
    <property type="entry name" value="WD40"/>
    <property type="match status" value="3"/>
</dbReference>
<feature type="repeat" description="WD" evidence="1">
    <location>
        <begin position="45"/>
        <end position="86"/>
    </location>
</feature>
<sequence>MRNGVMNRLLSLGLHACGVLALVLTVLSQPALAMLSADPLLRVETGMHTASVRALEVDRSAGFFFTASDDKTIRAWALSDGRLVDTFRVPAGSGDEGRLYALAVSPQGRWLATGGATKAVTEGRGNYHIYLFDRDSKELSTFIASLPDVVNHLCFSQDGAFLAASLGSGGMRVWSVGDWQLVASDEAYEAASHGCAFSPNGQLVTTSLDGHVRLYDGASFGLLARARMSIGDEPFGAAFAPAGNRIAIGYADTPKVSLLSAKDLSELAAPTTRGLSKGGLSKVAWSEDGRRLFAAGRYQTKGQFPILVWADGGSGARSLWEGTANIVTDLKALPDGGLLVSTDYPAWVKLSASGHQVDLRRGVVPDFRDKLGNALKVSADGRRVAVGLGYGAKDMVLLDLAERRLFEGAANETWLLQRELQALGYDPGPIDGQYGPSTARALNAWRKEAGLGGSGLDDAVRGRLGISPLTPARTNAAGIDVKHWKNASGTTLNGQPLPLDAYETSRAFAIAPDGDSFVLGTSWSLRAFEASGALRWSRPIPDAAWGVNISADGKVLVAALGDGTLRWYRYADGEELLAVYIHTRSRDWVAWTPKGYYDASPGGDRLIGWQLNRFEALPGLAIQYVVPGSSGALSGLLVGDVIQAIDNQPIDSREALVAVLRTAAVGDSLRFLILREGASKDVDVLLASAQPGGPPRLGTIVGKALSRVEASDFFPVNVFRERFYRPKVVETVLQTLDESEAIASANVRGSRSVAEVKVTETLPPIVDILQPTDGDTFTDENVTIHYLVRNPGGEAANKVQILVDGRPLDSARGLKRIRAEQDVQANAGDTDHANPPQSMTIPLPERNVSLTVIAENAFGTSPPSTIQLQWAGESSAEPPPKPRLYALAVGISDYSNESLSDLKFASKDAEDFANIIKQQQDGFYREVTVKVLRDPEHEQFRDGLAWLGEKTSGDDVAMLFVAGHGVNDENGDYFFLASDANPDQIAHTAVPHDEIRESLSSLPGKVIAFFDTCHSGNVMGGIADINGVVNDLTAAENGVVVYSSSSGNQVSLENPIWGNGAFTKALVDGLEGEAASYGDEITVKQLDAYLSHRVKDLTEDRQTPVTTTPPAIPDFTIAVSDRESISARVSENIHPLAERFPNQRLVVQDQPGVL</sequence>
<comment type="caution">
    <text evidence="4">The sequence shown here is derived from an EMBL/GenBank/DDBJ whole genome shotgun (WGS) entry which is preliminary data.</text>
</comment>
<dbReference type="Proteomes" id="UP001296967">
    <property type="component" value="Unassembled WGS sequence"/>
</dbReference>
<dbReference type="GO" id="GO:0004197">
    <property type="term" value="F:cysteine-type endopeptidase activity"/>
    <property type="evidence" value="ECO:0007669"/>
    <property type="project" value="InterPro"/>
</dbReference>
<dbReference type="Gene3D" id="2.30.42.10">
    <property type="match status" value="1"/>
</dbReference>
<protein>
    <recommendedName>
        <fullName evidence="3">PDZ domain-containing protein</fullName>
    </recommendedName>
</protein>
<proteinExistence type="predicted"/>
<reference evidence="4" key="2">
    <citation type="journal article" date="2020" name="Microorganisms">
        <title>Osmotic Adaptation and Compatible Solute Biosynthesis of Phototrophic Bacteria as Revealed from Genome Analyses.</title>
        <authorList>
            <person name="Imhoff J.F."/>
            <person name="Rahn T."/>
            <person name="Kunzel S."/>
            <person name="Keller A."/>
            <person name="Neulinger S.C."/>
        </authorList>
    </citation>
    <scope>NUCLEOTIDE SEQUENCE</scope>
    <source>
        <strain evidence="4">DSM 4395</strain>
    </source>
</reference>
<dbReference type="InterPro" id="IPR029030">
    <property type="entry name" value="Caspase-like_dom_sf"/>
</dbReference>
<dbReference type="Gene3D" id="1.10.101.10">
    <property type="entry name" value="PGBD-like superfamily/PGBD"/>
    <property type="match status" value="1"/>
</dbReference>
<reference evidence="4" key="1">
    <citation type="submission" date="2017-05" db="EMBL/GenBank/DDBJ databases">
        <authorList>
            <person name="Imhoff J.F."/>
            <person name="Rahn T."/>
            <person name="Kuenzel S."/>
            <person name="Neulinger S.C."/>
        </authorList>
    </citation>
    <scope>NUCLEOTIDE SEQUENCE</scope>
    <source>
        <strain evidence="4">DSM 4395</strain>
    </source>
</reference>
<evidence type="ECO:0000313" key="5">
    <source>
        <dbReference type="Proteomes" id="UP001296967"/>
    </source>
</evidence>
<dbReference type="PANTHER" id="PTHR19879:SF9">
    <property type="entry name" value="TRANSCRIPTION INITIATION FACTOR TFIID SUBUNIT 5"/>
    <property type="match status" value="1"/>
</dbReference>
<name>A0AAJ0UHM5_HALSE</name>
<accession>A0AAJ0UHM5</accession>
<dbReference type="SMART" id="SM00320">
    <property type="entry name" value="WD40"/>
    <property type="match status" value="6"/>
</dbReference>
<organism evidence="4 5">
    <name type="scientific">Halochromatium salexigens</name>
    <name type="common">Chromatium salexigens</name>
    <dbReference type="NCBI Taxonomy" id="49447"/>
    <lineage>
        <taxon>Bacteria</taxon>
        <taxon>Pseudomonadati</taxon>
        <taxon>Pseudomonadota</taxon>
        <taxon>Gammaproteobacteria</taxon>
        <taxon>Chromatiales</taxon>
        <taxon>Chromatiaceae</taxon>
        <taxon>Halochromatium</taxon>
    </lineage>
</organism>
<feature type="domain" description="PDZ" evidence="3">
    <location>
        <begin position="595"/>
        <end position="677"/>
    </location>
</feature>
<dbReference type="PROSITE" id="PS50294">
    <property type="entry name" value="WD_REPEATS_REGION"/>
    <property type="match status" value="1"/>
</dbReference>
<dbReference type="SUPFAM" id="SSF52129">
    <property type="entry name" value="Caspase-like"/>
    <property type="match status" value="1"/>
</dbReference>
<dbReference type="EMBL" id="NHSF01000068">
    <property type="protein sequence ID" value="MBK5931653.1"/>
    <property type="molecule type" value="Genomic_DNA"/>
</dbReference>
<dbReference type="PANTHER" id="PTHR19879">
    <property type="entry name" value="TRANSCRIPTION INITIATION FACTOR TFIID"/>
    <property type="match status" value="1"/>
</dbReference>
<gene>
    <name evidence="4" type="ORF">CCR82_14275</name>
</gene>
<dbReference type="Gene3D" id="2.130.10.10">
    <property type="entry name" value="YVTN repeat-like/Quinoprotein amine dehydrogenase"/>
    <property type="match status" value="3"/>
</dbReference>
<dbReference type="PROSITE" id="PS50082">
    <property type="entry name" value="WD_REPEATS_2"/>
    <property type="match status" value="1"/>
</dbReference>
<dbReference type="Gene3D" id="3.40.50.1460">
    <property type="match status" value="1"/>
</dbReference>
<dbReference type="GO" id="GO:0006508">
    <property type="term" value="P:proteolysis"/>
    <property type="evidence" value="ECO:0007669"/>
    <property type="project" value="InterPro"/>
</dbReference>